<dbReference type="PANTHER" id="PTHR34671">
    <property type="entry name" value="EM-LIKE PROTEIN GEA1"/>
    <property type="match status" value="1"/>
</dbReference>
<keyword evidence="2" id="KW-0812">Transmembrane</keyword>
<reference evidence="3 4" key="1">
    <citation type="journal article" date="2022" name="Nat. Plants">
        <title>Genomes of leafy and leafless Platanthera orchids illuminate the evolution of mycoheterotrophy.</title>
        <authorList>
            <person name="Li M.H."/>
            <person name="Liu K.W."/>
            <person name="Li Z."/>
            <person name="Lu H.C."/>
            <person name="Ye Q.L."/>
            <person name="Zhang D."/>
            <person name="Wang J.Y."/>
            <person name="Li Y.F."/>
            <person name="Zhong Z.M."/>
            <person name="Liu X."/>
            <person name="Yu X."/>
            <person name="Liu D.K."/>
            <person name="Tu X.D."/>
            <person name="Liu B."/>
            <person name="Hao Y."/>
            <person name="Liao X.Y."/>
            <person name="Jiang Y.T."/>
            <person name="Sun W.H."/>
            <person name="Chen J."/>
            <person name="Chen Y.Q."/>
            <person name="Ai Y."/>
            <person name="Zhai J.W."/>
            <person name="Wu S.S."/>
            <person name="Zhou Z."/>
            <person name="Hsiao Y.Y."/>
            <person name="Wu W.L."/>
            <person name="Chen Y.Y."/>
            <person name="Lin Y.F."/>
            <person name="Hsu J.L."/>
            <person name="Li C.Y."/>
            <person name="Wang Z.W."/>
            <person name="Zhao X."/>
            <person name="Zhong W.Y."/>
            <person name="Ma X.K."/>
            <person name="Ma L."/>
            <person name="Huang J."/>
            <person name="Chen G.Z."/>
            <person name="Huang M.Z."/>
            <person name="Huang L."/>
            <person name="Peng D.H."/>
            <person name="Luo Y.B."/>
            <person name="Zou S.Q."/>
            <person name="Chen S.P."/>
            <person name="Lan S."/>
            <person name="Tsai W.C."/>
            <person name="Van de Peer Y."/>
            <person name="Liu Z.J."/>
        </authorList>
    </citation>
    <scope>NUCLEOTIDE SEQUENCE [LARGE SCALE GENOMIC DNA]</scope>
    <source>
        <strain evidence="3">Lor288</strain>
    </source>
</reference>
<dbReference type="PANTHER" id="PTHR34671:SF19">
    <property type="entry name" value="EMBRYONIC ABUNDANT PROTEIN 1"/>
    <property type="match status" value="1"/>
</dbReference>
<keyword evidence="2" id="KW-1133">Transmembrane helix</keyword>
<evidence type="ECO:0000313" key="4">
    <source>
        <dbReference type="Proteomes" id="UP001412067"/>
    </source>
</evidence>
<evidence type="ECO:0000313" key="3">
    <source>
        <dbReference type="EMBL" id="KAK8946042.1"/>
    </source>
</evidence>
<feature type="compositionally biased region" description="Basic and acidic residues" evidence="1">
    <location>
        <begin position="8"/>
        <end position="24"/>
    </location>
</feature>
<feature type="region of interest" description="Disordered" evidence="1">
    <location>
        <begin position="1"/>
        <end position="24"/>
    </location>
</feature>
<feature type="transmembrane region" description="Helical" evidence="2">
    <location>
        <begin position="76"/>
        <end position="97"/>
    </location>
</feature>
<comment type="caution">
    <text evidence="3">The sequence shown here is derived from an EMBL/GenBank/DDBJ whole genome shotgun (WGS) entry which is preliminary data.</text>
</comment>
<dbReference type="InterPro" id="IPR000389">
    <property type="entry name" value="Small_hydrophilic_seed_prot"/>
</dbReference>
<proteinExistence type="predicted"/>
<gene>
    <name evidence="3" type="primary">EMH5</name>
    <name evidence="3" type="ORF">KSP40_PGU008613</name>
</gene>
<dbReference type="Pfam" id="PF00477">
    <property type="entry name" value="LEA_5"/>
    <property type="match status" value="1"/>
</dbReference>
<name>A0ABR2LPV6_9ASPA</name>
<keyword evidence="2" id="KW-0472">Membrane</keyword>
<organism evidence="3 4">
    <name type="scientific">Platanthera guangdongensis</name>
    <dbReference type="NCBI Taxonomy" id="2320717"/>
    <lineage>
        <taxon>Eukaryota</taxon>
        <taxon>Viridiplantae</taxon>
        <taxon>Streptophyta</taxon>
        <taxon>Embryophyta</taxon>
        <taxon>Tracheophyta</taxon>
        <taxon>Spermatophyta</taxon>
        <taxon>Magnoliopsida</taxon>
        <taxon>Liliopsida</taxon>
        <taxon>Asparagales</taxon>
        <taxon>Orchidaceae</taxon>
        <taxon>Orchidoideae</taxon>
        <taxon>Orchideae</taxon>
        <taxon>Orchidinae</taxon>
        <taxon>Platanthera</taxon>
    </lineage>
</organism>
<keyword evidence="4" id="KW-1185">Reference proteome</keyword>
<protein>
    <submittedName>
        <fullName evidence="3">Em protein H5</fullName>
    </submittedName>
</protein>
<sequence>MPGGAGKKNLEAHEHLAEGRSRGGLMRKEQLGTEGYKEIGRMGGLTATGVSGEERATGVGDYINDSQVQTLFGRRIIVKIGIVIHGICFLKLLISFMTF</sequence>
<accession>A0ABR2LPV6</accession>
<evidence type="ECO:0000256" key="2">
    <source>
        <dbReference type="SAM" id="Phobius"/>
    </source>
</evidence>
<dbReference type="EMBL" id="JBBWWR010000017">
    <property type="protein sequence ID" value="KAK8946042.1"/>
    <property type="molecule type" value="Genomic_DNA"/>
</dbReference>
<dbReference type="InterPro" id="IPR038956">
    <property type="entry name" value="LEA_5"/>
</dbReference>
<dbReference type="Proteomes" id="UP001412067">
    <property type="component" value="Unassembled WGS sequence"/>
</dbReference>
<evidence type="ECO:0000256" key="1">
    <source>
        <dbReference type="SAM" id="MobiDB-lite"/>
    </source>
</evidence>